<evidence type="ECO:0000313" key="1">
    <source>
        <dbReference type="EMBL" id="OOH73371.1"/>
    </source>
</evidence>
<accession>A0A1V3SWA7</accession>
<dbReference type="InterPro" id="IPR025354">
    <property type="entry name" value="DUF4258"/>
</dbReference>
<gene>
    <name evidence="1" type="ORF">BOX24_04755</name>
</gene>
<evidence type="ECO:0008006" key="3">
    <source>
        <dbReference type="Google" id="ProtNLM"/>
    </source>
</evidence>
<protein>
    <recommendedName>
        <fullName evidence="3">DUF4258 domain-containing protein</fullName>
    </recommendedName>
</protein>
<dbReference type="Proteomes" id="UP000188586">
    <property type="component" value="Unassembled WGS sequence"/>
</dbReference>
<dbReference type="Pfam" id="PF14076">
    <property type="entry name" value="DUF4258"/>
    <property type="match status" value="1"/>
</dbReference>
<dbReference type="RefSeq" id="WP_014960408.1">
    <property type="nucleotide sequence ID" value="NZ_MPOJ01000009.1"/>
</dbReference>
<dbReference type="EMBL" id="MPOJ01000009">
    <property type="protein sequence ID" value="OOH73371.1"/>
    <property type="molecule type" value="Genomic_DNA"/>
</dbReference>
<dbReference type="OMA" id="REDDHEY"/>
<proteinExistence type="predicted"/>
<reference evidence="1 2" key="1">
    <citation type="submission" date="2016-11" db="EMBL/GenBank/DDBJ databases">
        <title>Comparative genomics of co-occurring bacteria in distinct bioleaching systems unravels niche-specific adaptation.</title>
        <authorList>
            <person name="Zhang X."/>
            <person name="Liu X."/>
            <person name="Yin H."/>
        </authorList>
    </citation>
    <scope>NUCLEOTIDE SEQUENCE [LARGE SCALE GENOMIC DNA]</scope>
    <source>
        <strain evidence="1 2">DX</strain>
    </source>
</reference>
<sequence length="76" mass="9154">MIRYDPHAFFQINRREILTSLVEETIANPDKIETKGNKCSFLKCYPERRKMLRVVTREDDHEYVITAYFDRRKPCG</sequence>
<name>A0A1V3SWA7_9BACT</name>
<dbReference type="AlphaFoldDB" id="A0A1V3SWA7"/>
<evidence type="ECO:0000313" key="2">
    <source>
        <dbReference type="Proteomes" id="UP000188586"/>
    </source>
</evidence>
<organism evidence="1 2">
    <name type="scientific">Leptospirillum ferriphilum</name>
    <dbReference type="NCBI Taxonomy" id="178606"/>
    <lineage>
        <taxon>Bacteria</taxon>
        <taxon>Pseudomonadati</taxon>
        <taxon>Nitrospirota</taxon>
        <taxon>Nitrospiria</taxon>
        <taxon>Nitrospirales</taxon>
        <taxon>Nitrospiraceae</taxon>
        <taxon>Leptospirillum</taxon>
    </lineage>
</organism>
<comment type="caution">
    <text evidence="1">The sequence shown here is derived from an EMBL/GenBank/DDBJ whole genome shotgun (WGS) entry which is preliminary data.</text>
</comment>